<keyword evidence="1" id="KW-1133">Transmembrane helix</keyword>
<comment type="caution">
    <text evidence="2">The sequence shown here is derived from an EMBL/GenBank/DDBJ whole genome shotgun (WGS) entry which is preliminary data.</text>
</comment>
<sequence>MDSFLRLILRLFLIPVAILVGGTLQLAVVLIGQWRIGEVAAALDNGMLDGADVFGAILAASLFATLLVALIWCLAAIGILFSEAFAVRSWVFHIGNGVVSAFLAVQLFPALTDEPAPLADPFYVLATGLAGGLAYWLVAGWGAGFWKPVRDRPRDMAPPPPAATPGALPPP</sequence>
<keyword evidence="1" id="KW-0812">Transmembrane</keyword>
<name>A0A4R3LUU8_9HYPH</name>
<proteinExistence type="predicted"/>
<dbReference type="RefSeq" id="WP_132031887.1">
    <property type="nucleotide sequence ID" value="NZ_SMAI01000007.1"/>
</dbReference>
<organism evidence="2 3">
    <name type="scientific">Aquabacter spiritensis</name>
    <dbReference type="NCBI Taxonomy" id="933073"/>
    <lineage>
        <taxon>Bacteria</taxon>
        <taxon>Pseudomonadati</taxon>
        <taxon>Pseudomonadota</taxon>
        <taxon>Alphaproteobacteria</taxon>
        <taxon>Hyphomicrobiales</taxon>
        <taxon>Xanthobacteraceae</taxon>
        <taxon>Aquabacter</taxon>
    </lineage>
</organism>
<dbReference type="EMBL" id="SMAI01000007">
    <property type="protein sequence ID" value="TCT04332.1"/>
    <property type="molecule type" value="Genomic_DNA"/>
</dbReference>
<evidence type="ECO:0000313" key="3">
    <source>
        <dbReference type="Proteomes" id="UP000294664"/>
    </source>
</evidence>
<evidence type="ECO:0000313" key="2">
    <source>
        <dbReference type="EMBL" id="TCT04332.1"/>
    </source>
</evidence>
<feature type="transmembrane region" description="Helical" evidence="1">
    <location>
        <begin position="90"/>
        <end position="110"/>
    </location>
</feature>
<feature type="transmembrane region" description="Helical" evidence="1">
    <location>
        <begin position="122"/>
        <end position="146"/>
    </location>
</feature>
<feature type="transmembrane region" description="Helical" evidence="1">
    <location>
        <begin position="54"/>
        <end position="81"/>
    </location>
</feature>
<dbReference type="OrthoDB" id="7906671at2"/>
<feature type="transmembrane region" description="Helical" evidence="1">
    <location>
        <begin position="12"/>
        <end position="34"/>
    </location>
</feature>
<evidence type="ECO:0000256" key="1">
    <source>
        <dbReference type="SAM" id="Phobius"/>
    </source>
</evidence>
<protein>
    <submittedName>
        <fullName evidence="2">Uncharacterized protein</fullName>
    </submittedName>
</protein>
<accession>A0A4R3LUU8</accession>
<gene>
    <name evidence="2" type="ORF">EDC64_107149</name>
</gene>
<dbReference type="AlphaFoldDB" id="A0A4R3LUU8"/>
<keyword evidence="3" id="KW-1185">Reference proteome</keyword>
<reference evidence="2 3" key="1">
    <citation type="submission" date="2019-03" db="EMBL/GenBank/DDBJ databases">
        <title>Genomic Encyclopedia of Type Strains, Phase IV (KMG-IV): sequencing the most valuable type-strain genomes for metagenomic binning, comparative biology and taxonomic classification.</title>
        <authorList>
            <person name="Goeker M."/>
        </authorList>
    </citation>
    <scope>NUCLEOTIDE SEQUENCE [LARGE SCALE GENOMIC DNA]</scope>
    <source>
        <strain evidence="2 3">DSM 9035</strain>
    </source>
</reference>
<keyword evidence="1" id="KW-0472">Membrane</keyword>
<dbReference type="Proteomes" id="UP000294664">
    <property type="component" value="Unassembled WGS sequence"/>
</dbReference>